<reference evidence="3 4" key="1">
    <citation type="journal article" date="2009" name="PLoS Genet.">
        <title>Genomic analysis of the basal lineage fungus Rhizopus oryzae reveals a whole-genome duplication.</title>
        <authorList>
            <person name="Ma L.-J."/>
            <person name="Ibrahim A.S."/>
            <person name="Skory C."/>
            <person name="Grabherr M.G."/>
            <person name="Burger G."/>
            <person name="Butler M."/>
            <person name="Elias M."/>
            <person name="Idnurm A."/>
            <person name="Lang B.F."/>
            <person name="Sone T."/>
            <person name="Abe A."/>
            <person name="Calvo S.E."/>
            <person name="Corrochano L.M."/>
            <person name="Engels R."/>
            <person name="Fu J."/>
            <person name="Hansberg W."/>
            <person name="Kim J.-M."/>
            <person name="Kodira C.D."/>
            <person name="Koehrsen M.J."/>
            <person name="Liu B."/>
            <person name="Miranda-Saavedra D."/>
            <person name="O'Leary S."/>
            <person name="Ortiz-Castellanos L."/>
            <person name="Poulter R."/>
            <person name="Rodriguez-Romero J."/>
            <person name="Ruiz-Herrera J."/>
            <person name="Shen Y.-Q."/>
            <person name="Zeng Q."/>
            <person name="Galagan J."/>
            <person name="Birren B.W."/>
            <person name="Cuomo C.A."/>
            <person name="Wickes B.L."/>
        </authorList>
    </citation>
    <scope>NUCLEOTIDE SEQUENCE [LARGE SCALE GENOMIC DNA]</scope>
    <source>
        <strain evidence="4">RA 99-880 / ATCC MYA-4621 / FGSC 9543 / NRRL 43880</strain>
    </source>
</reference>
<dbReference type="GeneID" id="93614943"/>
<accession>I1C487</accession>
<evidence type="ECO:0000256" key="1">
    <source>
        <dbReference type="SAM" id="MobiDB-lite"/>
    </source>
</evidence>
<proteinExistence type="predicted"/>
<sequence>MSENIAIEPTGGSPPQPSSPDSSLMAPATQLGTMASKYAHSEATPMEEDIPPVSQKPEDVARKSLDMIKDMKKQELLLFATYMNSNKSDPDSPETMQALSLYKEFEQKIVAAKEAHKSMTSLFEDRQDTKDCGNNLGLVRLVVPNDLPVLQLRGEALWRKKADPFDSAYDFCNTFETVLHAHGLTLNSNWERLLPLCMNPEQVSWCREALMDKRYTWKEVRPIVLDHFDTPYRKFLLMVEVGSMRQAPYESNREYSNRFQKMRREAGMEDGTQLAVTYFASLKPSVKTVAQVAISSHLGAKLPVSINQIIDLVLASGEDSAFSIKNPHKRGRLTDEEQSSRSSLSTTSKVSSGTNKVISFVKLNNSNLNKGTNKPKPCIYCGKEWNKGHRCEEFKEAKKSSNNVKAKEGFSLSRVNRMAIRSSTDEGSENDENETNGHLNRMALD</sequence>
<dbReference type="EMBL" id="CH476736">
    <property type="protein sequence ID" value="EIE83267.1"/>
    <property type="molecule type" value="Genomic_DNA"/>
</dbReference>
<feature type="region of interest" description="Disordered" evidence="1">
    <location>
        <begin position="1"/>
        <end position="58"/>
    </location>
</feature>
<evidence type="ECO:0000313" key="3">
    <source>
        <dbReference type="EMBL" id="EIE83267.1"/>
    </source>
</evidence>
<dbReference type="Proteomes" id="UP000009138">
    <property type="component" value="Unassembled WGS sequence"/>
</dbReference>
<organism evidence="3 4">
    <name type="scientific">Rhizopus delemar (strain RA 99-880 / ATCC MYA-4621 / FGSC 9543 / NRRL 43880)</name>
    <name type="common">Mucormycosis agent</name>
    <name type="synonym">Rhizopus arrhizus var. delemar</name>
    <dbReference type="NCBI Taxonomy" id="246409"/>
    <lineage>
        <taxon>Eukaryota</taxon>
        <taxon>Fungi</taxon>
        <taxon>Fungi incertae sedis</taxon>
        <taxon>Mucoromycota</taxon>
        <taxon>Mucoromycotina</taxon>
        <taxon>Mucoromycetes</taxon>
        <taxon>Mucorales</taxon>
        <taxon>Mucorineae</taxon>
        <taxon>Rhizopodaceae</taxon>
        <taxon>Rhizopus</taxon>
    </lineage>
</organism>
<evidence type="ECO:0000313" key="4">
    <source>
        <dbReference type="Proteomes" id="UP000009138"/>
    </source>
</evidence>
<dbReference type="AlphaFoldDB" id="I1C487"/>
<dbReference type="InParanoid" id="I1C487"/>
<dbReference type="InterPro" id="IPR005162">
    <property type="entry name" value="Retrotrans_gag_dom"/>
</dbReference>
<dbReference type="RefSeq" id="XP_067518663.1">
    <property type="nucleotide sequence ID" value="XM_067662562.1"/>
</dbReference>
<feature type="region of interest" description="Disordered" evidence="1">
    <location>
        <begin position="421"/>
        <end position="445"/>
    </location>
</feature>
<gene>
    <name evidence="3" type="ORF">RO3G_07972</name>
</gene>
<evidence type="ECO:0000259" key="2">
    <source>
        <dbReference type="Pfam" id="PF03732"/>
    </source>
</evidence>
<protein>
    <recommendedName>
        <fullName evidence="2">Retrotransposon gag domain-containing protein</fullName>
    </recommendedName>
</protein>
<feature type="domain" description="Retrotransposon gag" evidence="2">
    <location>
        <begin position="201"/>
        <end position="281"/>
    </location>
</feature>
<keyword evidence="4" id="KW-1185">Reference proteome</keyword>
<dbReference type="OrthoDB" id="2265483at2759"/>
<dbReference type="OMA" id="CEEYRMA"/>
<feature type="region of interest" description="Disordered" evidence="1">
    <location>
        <begin position="324"/>
        <end position="350"/>
    </location>
</feature>
<feature type="compositionally biased region" description="Low complexity" evidence="1">
    <location>
        <begin position="340"/>
        <end position="350"/>
    </location>
</feature>
<dbReference type="Pfam" id="PF03732">
    <property type="entry name" value="Retrotrans_gag"/>
    <property type="match status" value="1"/>
</dbReference>
<dbReference type="VEuPathDB" id="FungiDB:RO3G_07972"/>
<name>I1C487_RHIO9</name>